<evidence type="ECO:0000313" key="2">
    <source>
        <dbReference type="Proteomes" id="UP000789920"/>
    </source>
</evidence>
<accession>A0ACA9PL12</accession>
<reference evidence="1" key="1">
    <citation type="submission" date="2021-06" db="EMBL/GenBank/DDBJ databases">
        <authorList>
            <person name="Kallberg Y."/>
            <person name="Tangrot J."/>
            <person name="Rosling A."/>
        </authorList>
    </citation>
    <scope>NUCLEOTIDE SEQUENCE</scope>
    <source>
        <strain evidence="1">MA461A</strain>
    </source>
</reference>
<keyword evidence="2" id="KW-1185">Reference proteome</keyword>
<dbReference type="EMBL" id="CAJVQC010021413">
    <property type="protein sequence ID" value="CAG8713258.1"/>
    <property type="molecule type" value="Genomic_DNA"/>
</dbReference>
<protein>
    <submittedName>
        <fullName evidence="1">22356_t:CDS:1</fullName>
    </submittedName>
</protein>
<evidence type="ECO:0000313" key="1">
    <source>
        <dbReference type="EMBL" id="CAG8713258.1"/>
    </source>
</evidence>
<comment type="caution">
    <text evidence="1">The sequence shown here is derived from an EMBL/GenBank/DDBJ whole genome shotgun (WGS) entry which is preliminary data.</text>
</comment>
<gene>
    <name evidence="1" type="ORF">RPERSI_LOCUS10696</name>
</gene>
<sequence length="77" mass="8703">MPFQAKETDKLLAKRQQSLKVISSNYAPLMDKDKVFGEELCSIIEKENSTNKLFNKTAETINDKIIEVAVVNSLTLE</sequence>
<dbReference type="Proteomes" id="UP000789920">
    <property type="component" value="Unassembled WGS sequence"/>
</dbReference>
<name>A0ACA9PL12_9GLOM</name>
<organism evidence="1 2">
    <name type="scientific">Racocetra persica</name>
    <dbReference type="NCBI Taxonomy" id="160502"/>
    <lineage>
        <taxon>Eukaryota</taxon>
        <taxon>Fungi</taxon>
        <taxon>Fungi incertae sedis</taxon>
        <taxon>Mucoromycota</taxon>
        <taxon>Glomeromycotina</taxon>
        <taxon>Glomeromycetes</taxon>
        <taxon>Diversisporales</taxon>
        <taxon>Gigasporaceae</taxon>
        <taxon>Racocetra</taxon>
    </lineage>
</organism>
<feature type="non-terminal residue" evidence="1">
    <location>
        <position position="77"/>
    </location>
</feature>
<proteinExistence type="predicted"/>